<evidence type="ECO:0000313" key="3">
    <source>
        <dbReference type="Proteomes" id="UP000499080"/>
    </source>
</evidence>
<sequence length="312" mass="35884">MEKKNVLVFFYEEKKYSVLKLKEAVKNSDLQMMNLHTWDTKKSVETKWRDGVYPANFLQFGENRNDMELLIDGLVDGSITSEEIPVLQDVEGLKKRSRTHVQEEAVSETVELQQSKRQKLAAIKRCRNLKEQIILSKVKENILGHSEVKTCSTCSSLNLELTVLKKQTTELAGELQSKTEAVEYYKMKYRDLKKKYKLSKKNKEKVETENPDLVKIGQHLHIDKRRLALCRVTDFSKYTCDLMDVVFGRENLATSVLRGIKGTSKKVLDPNYVSDIQGHVACKFNVNVSLVRVTMRNQLNSASKAVKCEKMQ</sequence>
<name>A0A4Y2IVC0_ARAVE</name>
<evidence type="ECO:0000313" key="2">
    <source>
        <dbReference type="EMBL" id="GBM81610.1"/>
    </source>
</evidence>
<reference evidence="2 3" key="1">
    <citation type="journal article" date="2019" name="Sci. Rep.">
        <title>Orb-weaving spider Araneus ventricosus genome elucidates the spidroin gene catalogue.</title>
        <authorList>
            <person name="Kono N."/>
            <person name="Nakamura H."/>
            <person name="Ohtoshi R."/>
            <person name="Moran D.A.P."/>
            <person name="Shinohara A."/>
            <person name="Yoshida Y."/>
            <person name="Fujiwara M."/>
            <person name="Mori M."/>
            <person name="Tomita M."/>
            <person name="Arakawa K."/>
        </authorList>
    </citation>
    <scope>NUCLEOTIDE SEQUENCE [LARGE SCALE GENOMIC DNA]</scope>
</reference>
<feature type="domain" description="BEN" evidence="1">
    <location>
        <begin position="236"/>
        <end position="310"/>
    </location>
</feature>
<comment type="caution">
    <text evidence="2">The sequence shown here is derived from an EMBL/GenBank/DDBJ whole genome shotgun (WGS) entry which is preliminary data.</text>
</comment>
<dbReference type="GO" id="GO:0003677">
    <property type="term" value="F:DNA binding"/>
    <property type="evidence" value="ECO:0007669"/>
    <property type="project" value="InterPro"/>
</dbReference>
<dbReference type="Proteomes" id="UP000499080">
    <property type="component" value="Unassembled WGS sequence"/>
</dbReference>
<proteinExistence type="predicted"/>
<dbReference type="InterPro" id="IPR018379">
    <property type="entry name" value="BEN_domain"/>
</dbReference>
<dbReference type="SMART" id="SM01025">
    <property type="entry name" value="BEN"/>
    <property type="match status" value="1"/>
</dbReference>
<accession>A0A4Y2IVC0</accession>
<dbReference type="AlphaFoldDB" id="A0A4Y2IVC0"/>
<dbReference type="Gene3D" id="1.10.10.2590">
    <property type="entry name" value="BEN domain"/>
    <property type="match status" value="1"/>
</dbReference>
<protein>
    <recommendedName>
        <fullName evidence="1">BEN domain-containing protein</fullName>
    </recommendedName>
</protein>
<gene>
    <name evidence="2" type="ORF">AVEN_82340_1</name>
</gene>
<dbReference type="OrthoDB" id="6470401at2759"/>
<dbReference type="EMBL" id="BGPR01002956">
    <property type="protein sequence ID" value="GBM81610.1"/>
    <property type="molecule type" value="Genomic_DNA"/>
</dbReference>
<organism evidence="2 3">
    <name type="scientific">Araneus ventricosus</name>
    <name type="common">Orbweaver spider</name>
    <name type="synonym">Epeira ventricosa</name>
    <dbReference type="NCBI Taxonomy" id="182803"/>
    <lineage>
        <taxon>Eukaryota</taxon>
        <taxon>Metazoa</taxon>
        <taxon>Ecdysozoa</taxon>
        <taxon>Arthropoda</taxon>
        <taxon>Chelicerata</taxon>
        <taxon>Arachnida</taxon>
        <taxon>Araneae</taxon>
        <taxon>Araneomorphae</taxon>
        <taxon>Entelegynae</taxon>
        <taxon>Araneoidea</taxon>
        <taxon>Araneidae</taxon>
        <taxon>Araneus</taxon>
    </lineage>
</organism>
<evidence type="ECO:0000259" key="1">
    <source>
        <dbReference type="SMART" id="SM01025"/>
    </source>
</evidence>
<keyword evidence="3" id="KW-1185">Reference proteome</keyword>